<dbReference type="GO" id="GO:0005737">
    <property type="term" value="C:cytoplasm"/>
    <property type="evidence" value="ECO:0007669"/>
    <property type="project" value="TreeGrafter"/>
</dbReference>
<keyword evidence="4" id="KW-0378">Hydrolase</keyword>
<dbReference type="GO" id="GO:0046872">
    <property type="term" value="F:metal ion binding"/>
    <property type="evidence" value="ECO:0007669"/>
    <property type="project" value="UniProtKB-KW"/>
</dbReference>
<gene>
    <name evidence="8" type="ORF">D7M11_01005</name>
</gene>
<sequence>MSDEPSIPYTLLFIRQGSKLLMLNRDKAPAKGLWNGVGGKLEAGEAPLEGVLREAFEETEIRLAAASFKGIVWWESHGAPAVGMYLFTAELPEDEHYETPRRTEEGLLEWKEIGWVLSDHNLGVGEAIPKYLPAMLNEDCPYIHICRLDRNRMTGYERKKDWMGGGHDQTGAMAQASGGIRNMP</sequence>
<dbReference type="EMBL" id="RBAH01000001">
    <property type="protein sequence ID" value="RKN86577.1"/>
    <property type="molecule type" value="Genomic_DNA"/>
</dbReference>
<dbReference type="Pfam" id="PF00293">
    <property type="entry name" value="NUDIX"/>
    <property type="match status" value="1"/>
</dbReference>
<dbReference type="Proteomes" id="UP000282311">
    <property type="component" value="Unassembled WGS sequence"/>
</dbReference>
<name>A0A3B0CU51_9BACL</name>
<evidence type="ECO:0000313" key="8">
    <source>
        <dbReference type="EMBL" id="RKN86577.1"/>
    </source>
</evidence>
<evidence type="ECO:0000256" key="4">
    <source>
        <dbReference type="ARBA" id="ARBA00022801"/>
    </source>
</evidence>
<accession>A0A3B0CU51</accession>
<proteinExistence type="inferred from homology"/>
<evidence type="ECO:0000256" key="2">
    <source>
        <dbReference type="ARBA" id="ARBA00005582"/>
    </source>
</evidence>
<dbReference type="RefSeq" id="WP_120745283.1">
    <property type="nucleotide sequence ID" value="NZ_RBAH01000001.1"/>
</dbReference>
<dbReference type="GO" id="GO:0016818">
    <property type="term" value="F:hydrolase activity, acting on acid anhydrides, in phosphorus-containing anhydrides"/>
    <property type="evidence" value="ECO:0007669"/>
    <property type="project" value="TreeGrafter"/>
</dbReference>
<dbReference type="PANTHER" id="PTHR43758">
    <property type="entry name" value="7,8-DIHYDRO-8-OXOGUANINE TRIPHOSPHATASE"/>
    <property type="match status" value="1"/>
</dbReference>
<dbReference type="SUPFAM" id="SSF55811">
    <property type="entry name" value="Nudix"/>
    <property type="match status" value="1"/>
</dbReference>
<dbReference type="Gene3D" id="3.90.79.10">
    <property type="entry name" value="Nucleoside Triphosphate Pyrophosphohydrolase"/>
    <property type="match status" value="1"/>
</dbReference>
<comment type="similarity">
    <text evidence="2">Belongs to the Nudix hydrolase family.</text>
</comment>
<protein>
    <submittedName>
        <fullName evidence="8">8-oxo-dGTP diphosphatase</fullName>
    </submittedName>
</protein>
<evidence type="ECO:0000313" key="9">
    <source>
        <dbReference type="Proteomes" id="UP000282311"/>
    </source>
</evidence>
<evidence type="ECO:0000259" key="7">
    <source>
        <dbReference type="PROSITE" id="PS51462"/>
    </source>
</evidence>
<evidence type="ECO:0000256" key="3">
    <source>
        <dbReference type="ARBA" id="ARBA00022723"/>
    </source>
</evidence>
<dbReference type="AlphaFoldDB" id="A0A3B0CU51"/>
<keyword evidence="5" id="KW-0460">Magnesium</keyword>
<dbReference type="OrthoDB" id="9804563at2"/>
<evidence type="ECO:0000256" key="5">
    <source>
        <dbReference type="ARBA" id="ARBA00022842"/>
    </source>
</evidence>
<dbReference type="PANTHER" id="PTHR43758:SF2">
    <property type="entry name" value="OXIDIZED PURINE NUCLEOSIDE TRIPHOSPHATE HYDROLASE"/>
    <property type="match status" value="1"/>
</dbReference>
<comment type="caution">
    <text evidence="8">The sequence shown here is derived from an EMBL/GenBank/DDBJ whole genome shotgun (WGS) entry which is preliminary data.</text>
</comment>
<keyword evidence="3" id="KW-0479">Metal-binding</keyword>
<dbReference type="PROSITE" id="PS51462">
    <property type="entry name" value="NUDIX"/>
    <property type="match status" value="1"/>
</dbReference>
<feature type="domain" description="Nudix hydrolase" evidence="7">
    <location>
        <begin position="5"/>
        <end position="139"/>
    </location>
</feature>
<evidence type="ECO:0000256" key="1">
    <source>
        <dbReference type="ARBA" id="ARBA00001946"/>
    </source>
</evidence>
<organism evidence="8 9">
    <name type="scientific">Paenibacillus ginsengarvi</name>
    <dbReference type="NCBI Taxonomy" id="400777"/>
    <lineage>
        <taxon>Bacteria</taxon>
        <taxon>Bacillati</taxon>
        <taxon>Bacillota</taxon>
        <taxon>Bacilli</taxon>
        <taxon>Bacillales</taxon>
        <taxon>Paenibacillaceae</taxon>
        <taxon>Paenibacillus</taxon>
    </lineage>
</organism>
<feature type="region of interest" description="Disordered" evidence="6">
    <location>
        <begin position="164"/>
        <end position="184"/>
    </location>
</feature>
<keyword evidence="9" id="KW-1185">Reference proteome</keyword>
<dbReference type="InterPro" id="IPR000086">
    <property type="entry name" value="NUDIX_hydrolase_dom"/>
</dbReference>
<dbReference type="CDD" id="cd18886">
    <property type="entry name" value="NUDIX_MutT_Nudt1"/>
    <property type="match status" value="1"/>
</dbReference>
<dbReference type="InterPro" id="IPR015797">
    <property type="entry name" value="NUDIX_hydrolase-like_dom_sf"/>
</dbReference>
<comment type="cofactor">
    <cofactor evidence="1">
        <name>Mg(2+)</name>
        <dbReference type="ChEBI" id="CHEBI:18420"/>
    </cofactor>
</comment>
<evidence type="ECO:0000256" key="6">
    <source>
        <dbReference type="SAM" id="MobiDB-lite"/>
    </source>
</evidence>
<reference evidence="8 9" key="1">
    <citation type="journal article" date="2007" name="Int. J. Syst. Evol. Microbiol.">
        <title>Paenibacillus ginsengarvi sp. nov., isolated from soil from ginseng cultivation.</title>
        <authorList>
            <person name="Yoon M.H."/>
            <person name="Ten L.N."/>
            <person name="Im W.T."/>
        </authorList>
    </citation>
    <scope>NUCLEOTIDE SEQUENCE [LARGE SCALE GENOMIC DNA]</scope>
    <source>
        <strain evidence="8 9">KCTC 13059</strain>
    </source>
</reference>